<dbReference type="GO" id="GO:0016616">
    <property type="term" value="F:oxidoreductase activity, acting on the CH-OH group of donors, NAD or NADP as acceptor"/>
    <property type="evidence" value="ECO:0007669"/>
    <property type="project" value="UniProtKB-ARBA"/>
</dbReference>
<dbReference type="CDD" id="cd05233">
    <property type="entry name" value="SDR_c"/>
    <property type="match status" value="1"/>
</dbReference>
<proteinExistence type="inferred from homology"/>
<name>A0A3E0DXW1_9BACT</name>
<evidence type="ECO:0000313" key="3">
    <source>
        <dbReference type="EMBL" id="REG90293.1"/>
    </source>
</evidence>
<dbReference type="SUPFAM" id="SSF51735">
    <property type="entry name" value="NAD(P)-binding Rossmann-fold domains"/>
    <property type="match status" value="1"/>
</dbReference>
<comment type="caution">
    <text evidence="3">The sequence shown here is derived from an EMBL/GenBank/DDBJ whole genome shotgun (WGS) entry which is preliminary data.</text>
</comment>
<dbReference type="Gene3D" id="3.40.50.720">
    <property type="entry name" value="NAD(P)-binding Rossmann-like Domain"/>
    <property type="match status" value="1"/>
</dbReference>
<accession>A0A3E0DXW1</accession>
<dbReference type="InterPro" id="IPR057326">
    <property type="entry name" value="KR_dom"/>
</dbReference>
<dbReference type="InterPro" id="IPR036291">
    <property type="entry name" value="NAD(P)-bd_dom_sf"/>
</dbReference>
<dbReference type="FunFam" id="3.40.50.720:FF:000084">
    <property type="entry name" value="Short-chain dehydrogenase reductase"/>
    <property type="match status" value="1"/>
</dbReference>
<evidence type="ECO:0000313" key="4">
    <source>
        <dbReference type="Proteomes" id="UP000256405"/>
    </source>
</evidence>
<dbReference type="SMART" id="SM00822">
    <property type="entry name" value="PKS_KR"/>
    <property type="match status" value="1"/>
</dbReference>
<organism evidence="3 4">
    <name type="scientific">Algoriphagus antarcticus</name>
    <dbReference type="NCBI Taxonomy" id="238540"/>
    <lineage>
        <taxon>Bacteria</taxon>
        <taxon>Pseudomonadati</taxon>
        <taxon>Bacteroidota</taxon>
        <taxon>Cytophagia</taxon>
        <taxon>Cytophagales</taxon>
        <taxon>Cyclobacteriaceae</taxon>
        <taxon>Algoriphagus</taxon>
    </lineage>
</organism>
<reference evidence="3 4" key="1">
    <citation type="submission" date="2018-08" db="EMBL/GenBank/DDBJ databases">
        <title>Genomic Encyclopedia of Archaeal and Bacterial Type Strains, Phase II (KMG-II): from individual species to whole genera.</title>
        <authorList>
            <person name="Goeker M."/>
        </authorList>
    </citation>
    <scope>NUCLEOTIDE SEQUENCE [LARGE SCALE GENOMIC DNA]</scope>
    <source>
        <strain evidence="3 4">DSM 15986</strain>
    </source>
</reference>
<dbReference type="InterPro" id="IPR002347">
    <property type="entry name" value="SDR_fam"/>
</dbReference>
<dbReference type="Pfam" id="PF13561">
    <property type="entry name" value="adh_short_C2"/>
    <property type="match status" value="1"/>
</dbReference>
<evidence type="ECO:0000256" key="1">
    <source>
        <dbReference type="ARBA" id="ARBA00006484"/>
    </source>
</evidence>
<dbReference type="RefSeq" id="WP_086539962.1">
    <property type="nucleotide sequence ID" value="NZ_MSSW01000005.1"/>
</dbReference>
<dbReference type="PRINTS" id="PR00081">
    <property type="entry name" value="GDHRDH"/>
</dbReference>
<dbReference type="PANTHER" id="PTHR42760">
    <property type="entry name" value="SHORT-CHAIN DEHYDROGENASES/REDUCTASES FAMILY MEMBER"/>
    <property type="match status" value="1"/>
</dbReference>
<dbReference type="PRINTS" id="PR00080">
    <property type="entry name" value="SDRFAMILY"/>
</dbReference>
<sequence>MDFQNSSYIIMGGTSGMGLAAAVALQNQGAKVLVVGRDDESFGEAKRKLGASALALGGDATHPETIDQAIQMAHQEFGTITGLFHVAGGSGRKYGDGPLHELTLDGWNKTFEINLTAMMLSNRAMVNYFLEHKQPGMILNMGSVLGFSPSPKYFVTHAYAAAKSAVVGFSKSIASYYASHSICVNVIAPSLFETPMARRAMENEQIQHFLKSKQPLDGGRPGRSEDILNAVLMFLAPDSNFITGQVLAIDGGWSISEGQYQ</sequence>
<protein>
    <submittedName>
        <fullName evidence="3">NAD(P)-dependent dehydrogenase (Short-subunit alcohol dehydrogenase family)</fullName>
    </submittedName>
</protein>
<comment type="similarity">
    <text evidence="1">Belongs to the short-chain dehydrogenases/reductases (SDR) family.</text>
</comment>
<gene>
    <name evidence="3" type="ORF">C8N25_10732</name>
</gene>
<dbReference type="OrthoDB" id="9808814at2"/>
<feature type="domain" description="Ketoreductase" evidence="2">
    <location>
        <begin position="6"/>
        <end position="198"/>
    </location>
</feature>
<keyword evidence="4" id="KW-1185">Reference proteome</keyword>
<dbReference type="AlphaFoldDB" id="A0A3E0DXW1"/>
<dbReference type="EMBL" id="QUNF01000007">
    <property type="protein sequence ID" value="REG90293.1"/>
    <property type="molecule type" value="Genomic_DNA"/>
</dbReference>
<dbReference type="Proteomes" id="UP000256405">
    <property type="component" value="Unassembled WGS sequence"/>
</dbReference>
<evidence type="ECO:0000259" key="2">
    <source>
        <dbReference type="SMART" id="SM00822"/>
    </source>
</evidence>